<gene>
    <name evidence="2" type="ORF">SAMN05421795_101748</name>
</gene>
<keyword evidence="3" id="KW-1185">Reference proteome</keyword>
<proteinExistence type="predicted"/>
<dbReference type="AlphaFoldDB" id="A0A1N7KA60"/>
<protein>
    <submittedName>
        <fullName evidence="2">Disulphide bond corrector protein DsbC</fullName>
    </submittedName>
</protein>
<evidence type="ECO:0000313" key="3">
    <source>
        <dbReference type="Proteomes" id="UP000186098"/>
    </source>
</evidence>
<evidence type="ECO:0000259" key="1">
    <source>
        <dbReference type="Pfam" id="PF11412"/>
    </source>
</evidence>
<dbReference type="Proteomes" id="UP000186098">
    <property type="component" value="Unassembled WGS sequence"/>
</dbReference>
<dbReference type="Pfam" id="PF11412">
    <property type="entry name" value="DsbD_N"/>
    <property type="match status" value="1"/>
</dbReference>
<sequence length="300" mass="31731">MSRTTSESRRLPVFPPAGRRVRCIASGSRSRLGVLLGVLRQPVLALALLAPLAPAAGAGELAPGLDGAGLRPGWQTPDGAHMAALDLRLEPGWKTYWRAPGDAGVPPRFDFSGSRNLGAVRFHWPTPQVFDLNGMRSIGYKDALVLPLEITPRDPARPVHLSAKIEIGLCNHICMPVALTLSGDLDGKGTPDPAIRAALGATPRPAPGAARCDVSPIRDGLRLRAEITAPNLGGNEVTLVELPGADIWVSETRTRREKGHLVSEADLVPPEAQPFALDRSRVVLTVLGRTGAVEIAGCKG</sequence>
<organism evidence="2 3">
    <name type="scientific">Phaeovulum vinaykumarii</name>
    <dbReference type="NCBI Taxonomy" id="407234"/>
    <lineage>
        <taxon>Bacteria</taxon>
        <taxon>Pseudomonadati</taxon>
        <taxon>Pseudomonadota</taxon>
        <taxon>Alphaproteobacteria</taxon>
        <taxon>Rhodobacterales</taxon>
        <taxon>Paracoccaceae</taxon>
        <taxon>Phaeovulum</taxon>
    </lineage>
</organism>
<dbReference type="STRING" id="407234.SAMN05421795_101748"/>
<feature type="domain" description="Thiol:disulfide interchange protein DsbD N-terminal" evidence="1">
    <location>
        <begin position="77"/>
        <end position="177"/>
    </location>
</feature>
<evidence type="ECO:0000313" key="2">
    <source>
        <dbReference type="EMBL" id="SIS58432.1"/>
    </source>
</evidence>
<dbReference type="EMBL" id="FTOM01000001">
    <property type="protein sequence ID" value="SIS58432.1"/>
    <property type="molecule type" value="Genomic_DNA"/>
</dbReference>
<reference evidence="3" key="1">
    <citation type="submission" date="2017-01" db="EMBL/GenBank/DDBJ databases">
        <authorList>
            <person name="Varghese N."/>
            <person name="Submissions S."/>
        </authorList>
    </citation>
    <scope>NUCLEOTIDE SEQUENCE [LARGE SCALE GENOMIC DNA]</scope>
    <source>
        <strain evidence="3">DSM 18714</strain>
    </source>
</reference>
<accession>A0A1N7KA60</accession>
<dbReference type="OrthoDB" id="9811036at2"/>
<name>A0A1N7KA60_9RHOB</name>
<dbReference type="InterPro" id="IPR028250">
    <property type="entry name" value="DsbDN"/>
</dbReference>